<dbReference type="GO" id="GO:0070273">
    <property type="term" value="F:phosphatidylinositol-4-phosphate binding"/>
    <property type="evidence" value="ECO:0007669"/>
    <property type="project" value="InterPro"/>
</dbReference>
<evidence type="ECO:0000256" key="2">
    <source>
        <dbReference type="ARBA" id="ARBA00023034"/>
    </source>
</evidence>
<keyword evidence="2" id="KW-0333">Golgi apparatus</keyword>
<dbReference type="Proteomes" id="UP000198727">
    <property type="component" value="Unassembled WGS sequence"/>
</dbReference>
<comment type="subcellular location">
    <subcellularLocation>
        <location evidence="1">Golgi apparatus membrane</location>
        <topology evidence="1">Peripheral membrane protein</topology>
        <orientation evidence="1">Cytoplasmic side</orientation>
    </subcellularLocation>
</comment>
<dbReference type="GO" id="GO:0012505">
    <property type="term" value="C:endomembrane system"/>
    <property type="evidence" value="ECO:0007669"/>
    <property type="project" value="UniProtKB-ARBA"/>
</dbReference>
<dbReference type="GO" id="GO:0005737">
    <property type="term" value="C:cytoplasm"/>
    <property type="evidence" value="ECO:0007669"/>
    <property type="project" value="UniProtKB-ARBA"/>
</dbReference>
<keyword evidence="3" id="KW-0446">Lipid-binding</keyword>
<accession>A0A1I5QCY8</accession>
<name>A0A1I5QCY8_9PSEU</name>
<dbReference type="EMBL" id="FOWW01000002">
    <property type="protein sequence ID" value="SFP43977.1"/>
    <property type="molecule type" value="Genomic_DNA"/>
</dbReference>
<evidence type="ECO:0000313" key="5">
    <source>
        <dbReference type="EMBL" id="SFP43977.1"/>
    </source>
</evidence>
<protein>
    <submittedName>
        <fullName evidence="5">Golgi phosphoprotein 3 (GPP34)</fullName>
    </submittedName>
</protein>
<proteinExistence type="predicted"/>
<dbReference type="InterPro" id="IPR008628">
    <property type="entry name" value="GPP34-like"/>
</dbReference>
<gene>
    <name evidence="5" type="ORF">SAMN05421810_102587</name>
</gene>
<dbReference type="Gene3D" id="1.10.3630.10">
    <property type="entry name" value="yeast vps74-n-term truncation variant domain like"/>
    <property type="match status" value="1"/>
</dbReference>
<reference evidence="6" key="1">
    <citation type="submission" date="2016-10" db="EMBL/GenBank/DDBJ databases">
        <authorList>
            <person name="Varghese N."/>
            <person name="Submissions S."/>
        </authorList>
    </citation>
    <scope>NUCLEOTIDE SEQUENCE [LARGE SCALE GENOMIC DNA]</scope>
    <source>
        <strain evidence="6">CGMCC 4.5579</strain>
    </source>
</reference>
<dbReference type="InterPro" id="IPR038261">
    <property type="entry name" value="GPP34-like_sf"/>
</dbReference>
<keyword evidence="6" id="KW-1185">Reference proteome</keyword>
<dbReference type="STRING" id="587909.SAMN05421810_102587"/>
<dbReference type="RefSeq" id="WP_166677569.1">
    <property type="nucleotide sequence ID" value="NZ_FOWW01000002.1"/>
</dbReference>
<evidence type="ECO:0000313" key="6">
    <source>
        <dbReference type="Proteomes" id="UP000198727"/>
    </source>
</evidence>
<sequence>MPALLLADDFWFCAHDDVSGRCRLGPRAVGSGLAAALLAELVLAGGVDIENGEVVVVENRPPGEDVARAVFSEVAGEREVRAVREWLRYLGHHAYARVAHRLLRAGLVRSRSAGFLGRSTVYPPVDVNVAAWPRARLGLSVPGRPRWADVPIHDVVLSGLVVATGLYPVVFPDAPASTRDHVDGLVARLPRPLRALVVDTDTAMGVAVLHHRI</sequence>
<evidence type="ECO:0000256" key="1">
    <source>
        <dbReference type="ARBA" id="ARBA00004255"/>
    </source>
</evidence>
<evidence type="ECO:0000256" key="4">
    <source>
        <dbReference type="ARBA" id="ARBA00023136"/>
    </source>
</evidence>
<keyword evidence="4" id="KW-0472">Membrane</keyword>
<dbReference type="AlphaFoldDB" id="A0A1I5QCY8"/>
<evidence type="ECO:0000256" key="3">
    <source>
        <dbReference type="ARBA" id="ARBA00023121"/>
    </source>
</evidence>
<dbReference type="Pfam" id="PF05719">
    <property type="entry name" value="GPP34"/>
    <property type="match status" value="1"/>
</dbReference>
<organism evidence="5 6">
    <name type="scientific">Amycolatopsis arida</name>
    <dbReference type="NCBI Taxonomy" id="587909"/>
    <lineage>
        <taxon>Bacteria</taxon>
        <taxon>Bacillati</taxon>
        <taxon>Actinomycetota</taxon>
        <taxon>Actinomycetes</taxon>
        <taxon>Pseudonocardiales</taxon>
        <taxon>Pseudonocardiaceae</taxon>
        <taxon>Amycolatopsis</taxon>
    </lineage>
</organism>